<evidence type="ECO:0000313" key="5">
    <source>
        <dbReference type="EMBL" id="RRT53920.1"/>
    </source>
</evidence>
<feature type="chain" id="PRO_5018975928" description="Gnk2-homologous domain-containing protein" evidence="3">
    <location>
        <begin position="48"/>
        <end position="294"/>
    </location>
</feature>
<feature type="signal peptide" evidence="3">
    <location>
        <begin position="1"/>
        <end position="47"/>
    </location>
</feature>
<evidence type="ECO:0000256" key="3">
    <source>
        <dbReference type="SAM" id="SignalP"/>
    </source>
</evidence>
<dbReference type="Gene3D" id="3.30.430.20">
    <property type="entry name" value="Gnk2 domain, C-X8-C-X2-C motif"/>
    <property type="match status" value="2"/>
</dbReference>
<comment type="caution">
    <text evidence="5">The sequence shown here is derived from an EMBL/GenBank/DDBJ whole genome shotgun (WGS) entry which is preliminary data.</text>
</comment>
<dbReference type="EMBL" id="AMZH03010870">
    <property type="protein sequence ID" value="RRT53920.1"/>
    <property type="molecule type" value="Genomic_DNA"/>
</dbReference>
<evidence type="ECO:0000256" key="1">
    <source>
        <dbReference type="ARBA" id="ARBA00022729"/>
    </source>
</evidence>
<evidence type="ECO:0000256" key="2">
    <source>
        <dbReference type="ARBA" id="ARBA00022737"/>
    </source>
</evidence>
<dbReference type="Proteomes" id="UP000287651">
    <property type="component" value="Unassembled WGS sequence"/>
</dbReference>
<sequence length="294" mass="31129">MSSFALPTVAGAICTFIVPPSTMATSVSISPLFLLAVLCFSSSPAMAQPLYQVCDQTGNYTANSTYKSNLDLLLSSLASNGSLSGFYNGTAGRSPDQVSGIVLCRGDVATAGCSSCLATAGQVLLQLCPNKGGATVWYDDCLLRYSNNQSFFSSTDNSPMAYLVNEKDIPEVSRFDKLMSELMSGIADRAAASNGSSKKFATGTMSNFTSELPTIYGLVQCTPDLSTNRCRQCLQKLFDVIPNLFEGKRGARAVGVRCNMRYEVYSFYQSTPTLRLTAPPASGGSGGSGQPLIP</sequence>
<dbReference type="PROSITE" id="PS51473">
    <property type="entry name" value="GNK2"/>
    <property type="match status" value="2"/>
</dbReference>
<dbReference type="PANTHER" id="PTHR32099">
    <property type="entry name" value="CYSTEINE-RICH REPEAT SECRETORY PROTEIN"/>
    <property type="match status" value="1"/>
</dbReference>
<reference evidence="5 6" key="1">
    <citation type="journal article" date="2014" name="Agronomy (Basel)">
        <title>A Draft Genome Sequence for Ensete ventricosum, the Drought-Tolerant Tree Against Hunger.</title>
        <authorList>
            <person name="Harrison J."/>
            <person name="Moore K.A."/>
            <person name="Paszkiewicz K."/>
            <person name="Jones T."/>
            <person name="Grant M."/>
            <person name="Ambacheew D."/>
            <person name="Muzemil S."/>
            <person name="Studholme D.J."/>
        </authorList>
    </citation>
    <scope>NUCLEOTIDE SEQUENCE [LARGE SCALE GENOMIC DNA]</scope>
</reference>
<keyword evidence="2" id="KW-0677">Repeat</keyword>
<evidence type="ECO:0000313" key="6">
    <source>
        <dbReference type="Proteomes" id="UP000287651"/>
    </source>
</evidence>
<feature type="domain" description="Gnk2-homologous" evidence="4">
    <location>
        <begin position="48"/>
        <end position="150"/>
    </location>
</feature>
<dbReference type="InterPro" id="IPR002902">
    <property type="entry name" value="GNK2"/>
</dbReference>
<organism evidence="5 6">
    <name type="scientific">Ensete ventricosum</name>
    <name type="common">Abyssinian banana</name>
    <name type="synonym">Musa ensete</name>
    <dbReference type="NCBI Taxonomy" id="4639"/>
    <lineage>
        <taxon>Eukaryota</taxon>
        <taxon>Viridiplantae</taxon>
        <taxon>Streptophyta</taxon>
        <taxon>Embryophyta</taxon>
        <taxon>Tracheophyta</taxon>
        <taxon>Spermatophyta</taxon>
        <taxon>Magnoliopsida</taxon>
        <taxon>Liliopsida</taxon>
        <taxon>Zingiberales</taxon>
        <taxon>Musaceae</taxon>
        <taxon>Ensete</taxon>
    </lineage>
</organism>
<dbReference type="FunFam" id="3.30.430.20:FF:000003">
    <property type="entry name" value="Cysteine-rich RLK (RECEPTOR-like protein kinase) 10"/>
    <property type="match status" value="1"/>
</dbReference>
<proteinExistence type="predicted"/>
<dbReference type="AlphaFoldDB" id="A0A426YQC0"/>
<dbReference type="FunFam" id="3.30.430.20:FF:000002">
    <property type="entry name" value="Cysteine-rich receptor-like protein kinase 10"/>
    <property type="match status" value="1"/>
</dbReference>
<evidence type="ECO:0000259" key="4">
    <source>
        <dbReference type="PROSITE" id="PS51473"/>
    </source>
</evidence>
<dbReference type="InterPro" id="IPR038408">
    <property type="entry name" value="GNK2_sf"/>
</dbReference>
<dbReference type="PANTHER" id="PTHR32099:SF42">
    <property type="entry name" value="CYSTEINE-RICH RECEPTOR-LIKE PROTEIN KINASE 9-RELATED"/>
    <property type="match status" value="1"/>
</dbReference>
<accession>A0A426YQC0</accession>
<keyword evidence="1 3" id="KW-0732">Signal</keyword>
<feature type="domain" description="Gnk2-homologous" evidence="4">
    <location>
        <begin position="157"/>
        <end position="267"/>
    </location>
</feature>
<name>A0A426YQC0_ENSVE</name>
<gene>
    <name evidence="5" type="ORF">B296_00040277</name>
</gene>
<protein>
    <recommendedName>
        <fullName evidence="4">Gnk2-homologous domain-containing protein</fullName>
    </recommendedName>
</protein>
<dbReference type="CDD" id="cd23509">
    <property type="entry name" value="Gnk2-like"/>
    <property type="match status" value="2"/>
</dbReference>
<dbReference type="Pfam" id="PF01657">
    <property type="entry name" value="Stress-antifung"/>
    <property type="match status" value="2"/>
</dbReference>